<dbReference type="OrthoDB" id="6629014at2759"/>
<evidence type="ECO:0000313" key="3">
    <source>
        <dbReference type="Proteomes" id="UP000475862"/>
    </source>
</evidence>
<dbReference type="GO" id="GO:0003677">
    <property type="term" value="F:DNA binding"/>
    <property type="evidence" value="ECO:0007669"/>
    <property type="project" value="TreeGrafter"/>
</dbReference>
<organism evidence="2 3">
    <name type="scientific">Aphis glycines</name>
    <name type="common">Soybean aphid</name>
    <dbReference type="NCBI Taxonomy" id="307491"/>
    <lineage>
        <taxon>Eukaryota</taxon>
        <taxon>Metazoa</taxon>
        <taxon>Ecdysozoa</taxon>
        <taxon>Arthropoda</taxon>
        <taxon>Hexapoda</taxon>
        <taxon>Insecta</taxon>
        <taxon>Pterygota</taxon>
        <taxon>Neoptera</taxon>
        <taxon>Paraneoptera</taxon>
        <taxon>Hemiptera</taxon>
        <taxon>Sternorrhyncha</taxon>
        <taxon>Aphidomorpha</taxon>
        <taxon>Aphidoidea</taxon>
        <taxon>Aphididae</taxon>
        <taxon>Aphidini</taxon>
        <taxon>Aphis</taxon>
        <taxon>Aphis</taxon>
    </lineage>
</organism>
<dbReference type="AlphaFoldDB" id="A0A6G0SXH7"/>
<gene>
    <name evidence="2" type="ORF">AGLY_016660</name>
</gene>
<dbReference type="Pfam" id="PF03184">
    <property type="entry name" value="DDE_1"/>
    <property type="match status" value="1"/>
</dbReference>
<accession>A0A6G0SXH7</accession>
<dbReference type="PANTHER" id="PTHR19303">
    <property type="entry name" value="TRANSPOSON"/>
    <property type="match status" value="1"/>
</dbReference>
<name>A0A6G0SXH7_APHGL</name>
<reference evidence="2 3" key="1">
    <citation type="submission" date="2019-08" db="EMBL/GenBank/DDBJ databases">
        <title>The genome of the soybean aphid Biotype 1, its phylome, world population structure and adaptation to the North American continent.</title>
        <authorList>
            <person name="Giordano R."/>
            <person name="Donthu R.K."/>
            <person name="Hernandez A.G."/>
            <person name="Wright C.L."/>
            <person name="Zimin A.V."/>
        </authorList>
    </citation>
    <scope>NUCLEOTIDE SEQUENCE [LARGE SCALE GENOMIC DNA]</scope>
    <source>
        <tissue evidence="2">Whole aphids</tissue>
    </source>
</reference>
<protein>
    <recommendedName>
        <fullName evidence="1">DDE-1 domain-containing protein</fullName>
    </recommendedName>
</protein>
<comment type="caution">
    <text evidence="2">The sequence shown here is derived from an EMBL/GenBank/DDBJ whole genome shotgun (WGS) entry which is preliminary data.</text>
</comment>
<dbReference type="EMBL" id="VYZN01000468">
    <property type="protein sequence ID" value="KAE9523029.1"/>
    <property type="molecule type" value="Genomic_DNA"/>
</dbReference>
<sequence>MTYPGRRGMKSESMGRPTALETATESKLAGLLKVINKYGYGLSRKEVLNLVGNYVISCNIKTPFRNGYPDEDWWFGFSKRQQLSIKKPQIVEHTRKKACDPFLIYGYFDLLWKTLVELNLIHRPDRVWNLDETSFCHDPSKTKIVGGIGISTTRTTHGSGRDNTSVLMACSAIDQKGPPLIIFKGKSVWDKWVGETSIFPGTTYAATTNGWMEKEVFYNYFEKSFIKSTNPTPENPVLLIYDGHSSHVDLKLIDTAIKNNVTIMLLPPHSSHLLQPLDLAVFKSIKNEWDKILCSCGQKLPKSELPKIICNIWTKLDSQIIKNGFRKSGIYPFNRTVVERSKFDPLKLSRYDQNCQSDILLYDLFSTSYTTTAEEPSTSYTTKSVNIDTAEELFTSYITTDVAEGPTSYTNIDITECLSAENSIVSSNNSFEILLLNSMKQATFEKQTKRKITGGASVITSEETKELYTEGGIDDDIQNIIDINIDNYNEDQNLILSDNYCNLLHDIELEEQEMAEESYLHRTVDNIGDWILLKYIVGSKGKKIKHFVDIIKDKTDTNLIVKFVKLKKELKTAQYLSIPLPSPIT</sequence>
<dbReference type="Proteomes" id="UP000475862">
    <property type="component" value="Unassembled WGS sequence"/>
</dbReference>
<proteinExistence type="predicted"/>
<dbReference type="InterPro" id="IPR036397">
    <property type="entry name" value="RNaseH_sf"/>
</dbReference>
<feature type="domain" description="DDE-1" evidence="1">
    <location>
        <begin position="165"/>
        <end position="290"/>
    </location>
</feature>
<evidence type="ECO:0000259" key="1">
    <source>
        <dbReference type="Pfam" id="PF03184"/>
    </source>
</evidence>
<evidence type="ECO:0000313" key="2">
    <source>
        <dbReference type="EMBL" id="KAE9523029.1"/>
    </source>
</evidence>
<dbReference type="PANTHER" id="PTHR19303:SF74">
    <property type="entry name" value="POGO TRANSPOSABLE ELEMENT WITH KRAB DOMAIN"/>
    <property type="match status" value="1"/>
</dbReference>
<dbReference type="InterPro" id="IPR050863">
    <property type="entry name" value="CenT-Element_Derived"/>
</dbReference>
<dbReference type="Gene3D" id="3.30.420.10">
    <property type="entry name" value="Ribonuclease H-like superfamily/Ribonuclease H"/>
    <property type="match status" value="1"/>
</dbReference>
<keyword evidence="3" id="KW-1185">Reference proteome</keyword>
<dbReference type="InterPro" id="IPR004875">
    <property type="entry name" value="DDE_SF_endonuclease_dom"/>
</dbReference>
<dbReference type="GO" id="GO:0005634">
    <property type="term" value="C:nucleus"/>
    <property type="evidence" value="ECO:0007669"/>
    <property type="project" value="TreeGrafter"/>
</dbReference>